<feature type="transmembrane region" description="Helical" evidence="7">
    <location>
        <begin position="182"/>
        <end position="201"/>
    </location>
</feature>
<evidence type="ECO:0000256" key="4">
    <source>
        <dbReference type="ARBA" id="ARBA00022989"/>
    </source>
</evidence>
<keyword evidence="4 7" id="KW-1133">Transmembrane helix</keyword>
<dbReference type="Gene3D" id="1.20.1640.10">
    <property type="entry name" value="Multidrug efflux transporter AcrB transmembrane domain"/>
    <property type="match status" value="2"/>
</dbReference>
<feature type="transmembrane region" description="Helical" evidence="7">
    <location>
        <begin position="208"/>
        <end position="228"/>
    </location>
</feature>
<dbReference type="RefSeq" id="WP_205111038.1">
    <property type="nucleotide sequence ID" value="NZ_BAAAHT010000001.1"/>
</dbReference>
<feature type="compositionally biased region" description="Low complexity" evidence="6">
    <location>
        <begin position="369"/>
        <end position="389"/>
    </location>
</feature>
<dbReference type="PANTHER" id="PTHR33406">
    <property type="entry name" value="MEMBRANE PROTEIN MJ1562-RELATED"/>
    <property type="match status" value="1"/>
</dbReference>
<name>A0ABS2L945_9MICO</name>
<feature type="transmembrane region" description="Helical" evidence="7">
    <location>
        <begin position="581"/>
        <end position="605"/>
    </location>
</feature>
<comment type="caution">
    <text evidence="9">The sequence shown here is derived from an EMBL/GenBank/DDBJ whole genome shotgun (WGS) entry which is preliminary data.</text>
</comment>
<feature type="transmembrane region" description="Helical" evidence="7">
    <location>
        <begin position="307"/>
        <end position="331"/>
    </location>
</feature>
<keyword evidence="2" id="KW-1003">Cell membrane</keyword>
<dbReference type="EMBL" id="JAFBBU010000001">
    <property type="protein sequence ID" value="MBM7473509.1"/>
    <property type="molecule type" value="Genomic_DNA"/>
</dbReference>
<dbReference type="InterPro" id="IPR050545">
    <property type="entry name" value="Mycobact_MmpL"/>
</dbReference>
<dbReference type="InterPro" id="IPR004869">
    <property type="entry name" value="MMPL_dom"/>
</dbReference>
<dbReference type="InterPro" id="IPR000731">
    <property type="entry name" value="SSD"/>
</dbReference>
<feature type="domain" description="SSD" evidence="8">
    <location>
        <begin position="205"/>
        <end position="330"/>
    </location>
</feature>
<dbReference type="SUPFAM" id="SSF82866">
    <property type="entry name" value="Multidrug efflux transporter AcrB transmembrane domain"/>
    <property type="match status" value="2"/>
</dbReference>
<feature type="transmembrane region" description="Helical" evidence="7">
    <location>
        <begin position="653"/>
        <end position="674"/>
    </location>
</feature>
<accession>A0ABS2L945</accession>
<evidence type="ECO:0000256" key="1">
    <source>
        <dbReference type="ARBA" id="ARBA00004651"/>
    </source>
</evidence>
<evidence type="ECO:0000313" key="9">
    <source>
        <dbReference type="EMBL" id="MBM7473509.1"/>
    </source>
</evidence>
<reference evidence="9 10" key="1">
    <citation type="submission" date="2021-01" db="EMBL/GenBank/DDBJ databases">
        <title>Sequencing the genomes of 1000 actinobacteria strains.</title>
        <authorList>
            <person name="Klenk H.-P."/>
        </authorList>
    </citation>
    <scope>NUCLEOTIDE SEQUENCE [LARGE SCALE GENOMIC DNA]</scope>
    <source>
        <strain evidence="9 10">DSM 13057</strain>
    </source>
</reference>
<evidence type="ECO:0000313" key="10">
    <source>
        <dbReference type="Proteomes" id="UP000776164"/>
    </source>
</evidence>
<feature type="transmembrane region" description="Helical" evidence="7">
    <location>
        <begin position="20"/>
        <end position="39"/>
    </location>
</feature>
<feature type="transmembrane region" description="Helical" evidence="7">
    <location>
        <begin position="273"/>
        <end position="301"/>
    </location>
</feature>
<gene>
    <name evidence="9" type="ORF">JOE66_003143</name>
</gene>
<feature type="transmembrane region" description="Helical" evidence="7">
    <location>
        <begin position="424"/>
        <end position="448"/>
    </location>
</feature>
<evidence type="ECO:0000259" key="8">
    <source>
        <dbReference type="PROSITE" id="PS50156"/>
    </source>
</evidence>
<dbReference type="PANTHER" id="PTHR33406:SF13">
    <property type="entry name" value="MEMBRANE PROTEIN YDFJ"/>
    <property type="match status" value="1"/>
</dbReference>
<feature type="transmembrane region" description="Helical" evidence="7">
    <location>
        <begin position="612"/>
        <end position="633"/>
    </location>
</feature>
<evidence type="ECO:0000256" key="3">
    <source>
        <dbReference type="ARBA" id="ARBA00022692"/>
    </source>
</evidence>
<feature type="region of interest" description="Disordered" evidence="6">
    <location>
        <begin position="349"/>
        <end position="412"/>
    </location>
</feature>
<organism evidence="9 10">
    <name type="scientific">Subtercola frigoramans</name>
    <dbReference type="NCBI Taxonomy" id="120298"/>
    <lineage>
        <taxon>Bacteria</taxon>
        <taxon>Bacillati</taxon>
        <taxon>Actinomycetota</taxon>
        <taxon>Actinomycetes</taxon>
        <taxon>Micrococcales</taxon>
        <taxon>Microbacteriaceae</taxon>
        <taxon>Subtercola</taxon>
    </lineage>
</organism>
<feature type="transmembrane region" description="Helical" evidence="7">
    <location>
        <begin position="723"/>
        <end position="742"/>
    </location>
</feature>
<feature type="transmembrane region" description="Helical" evidence="7">
    <location>
        <begin position="234"/>
        <end position="252"/>
    </location>
</feature>
<protein>
    <submittedName>
        <fullName evidence="9">RND superfamily putative drug exporter</fullName>
    </submittedName>
</protein>
<keyword evidence="10" id="KW-1185">Reference proteome</keyword>
<evidence type="ECO:0000256" key="6">
    <source>
        <dbReference type="SAM" id="MobiDB-lite"/>
    </source>
</evidence>
<comment type="subcellular location">
    <subcellularLocation>
        <location evidence="1">Cell membrane</location>
        <topology evidence="1">Multi-pass membrane protein</topology>
    </subcellularLocation>
</comment>
<evidence type="ECO:0000256" key="2">
    <source>
        <dbReference type="ARBA" id="ARBA00022475"/>
    </source>
</evidence>
<dbReference type="Pfam" id="PF03176">
    <property type="entry name" value="MMPL"/>
    <property type="match status" value="2"/>
</dbReference>
<dbReference type="PROSITE" id="PS50156">
    <property type="entry name" value="SSD"/>
    <property type="match status" value="1"/>
</dbReference>
<dbReference type="Proteomes" id="UP000776164">
    <property type="component" value="Unassembled WGS sequence"/>
</dbReference>
<sequence>MATLLYAIGRFSYRHSWQIVVGWFLILAAVLGGGIALGGSTSETFTIPGTESQQTIDKLAAVFPAAAGASAQVVFQVPEGQSVTDAADQTAITAVTDAIATIPHVTSVITPYSEYAANAIAPDKTIAYATVQFDGPTSSISDATVNEVIATRSLASDAGVRVEFGGDIFQQTGAAVSPSEGLGVLFAAIVLFFTFGSLLAAGLPLLSALLGVGISVGAVIAVSAFATVSSTAPLLAVMIGLAVGIDYALFILSRHRTQLAQGMEVEESAAQSVATAGSAVVFAGTTVIIALLGLLVVGIPFLSVMGVAAAVAVFLSVCIAATLLPAIMGMAKLRLKPKKGSRVERRAIAALEHEDDGPSGRETNSEGSAAAAKPPVTALASTGAEAASGSGSGSGSRQAKRDAKATRNSAKPVGRSMGARWVGIVMKAPIVFIIAVVGLVGVAAIPAFSLDLNLPNSGQQAADTTNRQAYDLIAEGFGSGYNGPLIVVADITQSTDIKGVLTKIGDELRTANGVVYVSQGIPDSTLDTAIFRVIPDQAPDSPETKVVVQDIRNLNSTLQKDLNVSIAVTGQTAVAIDISNLLAAALLPFGILVVGLSIVLLAMVFRSIAVPLSAAAGFLLSVGASFGVSVAVFQWGWGAELLNVHTTGPLLSFLPILMMAILFGLAMDYQVFLVSGMREEYVKTGDARRSVRVGFVHGARVVTAAALIMFFVFFAFVPEGTGAIKQIALALAVGVFVDAFLVRMTLVPAVMTLLGDSAWKLPKGLARLLPNVDVEGEGLRDHIASREWASPHAADAITAENLRIDGVERPITVSVPRGSTLVVLGDTTSRRLFGATLAGRIKPLSGDVQVQARTLPSEAGAVSRRVSLVDLSSTRPDAETTVSSALRERLSIARPWYRPFVSVDAIDDRIDSINRALRAVGSERQIGGSTALGELTPLGSSLVLTSLGLADGSGVLVVDAGDTGSPIDDAREFLDALTALVPEGQTLVLGLPTALASPASAALEHHAEHPAHADPAGADARPVVVLHLLQPAQQEGSLR</sequence>
<proteinExistence type="predicted"/>
<keyword evidence="5 7" id="KW-0472">Membrane</keyword>
<keyword evidence="3 7" id="KW-0812">Transmembrane</keyword>
<feature type="transmembrane region" description="Helical" evidence="7">
    <location>
        <begin position="695"/>
        <end position="717"/>
    </location>
</feature>
<evidence type="ECO:0000256" key="7">
    <source>
        <dbReference type="SAM" id="Phobius"/>
    </source>
</evidence>
<evidence type="ECO:0000256" key="5">
    <source>
        <dbReference type="ARBA" id="ARBA00023136"/>
    </source>
</evidence>